<dbReference type="Ensembl" id="ENSSANT00000029186.1">
    <property type="protein sequence ID" value="ENSSANP00000027425.1"/>
    <property type="gene ID" value="ENSSANG00000014060.1"/>
</dbReference>
<evidence type="ECO:0000313" key="5">
    <source>
        <dbReference type="Ensembl" id="ENSSANP00000027425.1"/>
    </source>
</evidence>
<reference evidence="5" key="2">
    <citation type="submission" date="2025-09" db="UniProtKB">
        <authorList>
            <consortium name="Ensembl"/>
        </authorList>
    </citation>
    <scope>IDENTIFICATION</scope>
</reference>
<reference evidence="5" key="1">
    <citation type="submission" date="2025-08" db="UniProtKB">
        <authorList>
            <consortium name="Ensembl"/>
        </authorList>
    </citation>
    <scope>IDENTIFICATION</scope>
</reference>
<keyword evidence="6" id="KW-1185">Reference proteome</keyword>
<dbReference type="GO" id="GO:0042393">
    <property type="term" value="F:histone binding"/>
    <property type="evidence" value="ECO:0007669"/>
    <property type="project" value="TreeGrafter"/>
</dbReference>
<evidence type="ECO:0000313" key="6">
    <source>
        <dbReference type="Proteomes" id="UP000472260"/>
    </source>
</evidence>
<dbReference type="Proteomes" id="UP000472260">
    <property type="component" value="Unassembled WGS sequence"/>
</dbReference>
<keyword evidence="4" id="KW-0539">Nucleus</keyword>
<keyword evidence="3" id="KW-0963">Cytoplasm</keyword>
<dbReference type="PANTHER" id="PTHR35678">
    <property type="entry name" value="PROTEIN STPG4"/>
    <property type="match status" value="1"/>
</dbReference>
<accession>A0A671M9Y5</accession>
<dbReference type="Pfam" id="PF07004">
    <property type="entry name" value="SHIPPO-rpt"/>
    <property type="match status" value="4"/>
</dbReference>
<gene>
    <name evidence="5" type="primary">LOC107681611</name>
</gene>
<comment type="subcellular location">
    <subcellularLocation>
        <location evidence="2">Cytoplasm</location>
    </subcellularLocation>
    <subcellularLocation>
        <location evidence="1">Nucleus</location>
    </subcellularLocation>
</comment>
<dbReference type="GO" id="GO:0003682">
    <property type="term" value="F:chromatin binding"/>
    <property type="evidence" value="ECO:0007669"/>
    <property type="project" value="TreeGrafter"/>
</dbReference>
<dbReference type="InterPro" id="IPR010736">
    <property type="entry name" value="SHIPPO-rpt"/>
</dbReference>
<sequence length="300" mass="33497">MGKLYKGLNEFQGCASSIPTKYQTIIISNEEKKGFSSQSKRFQDHLVSLMNNPALIYSFAGRVPHSFQRLSPGPDAYNLQTSLLYKHDFNRGESRMFRLPVAVKTEKPKNENPAPNQYDVSYSGVDKNSTVSAQSAFRSKTRRSASVSDNFKGPSPCHYNVSDASLQKMPQVPYSCFKSTTSRIQSPVRNNIPGPGTYNPHQPPEPVKRTVLPRRHYLGLSAPPLIPTKDPPFPGPGHYDIVNYNRPVKHLVSSAAFLSGTSRWIQDVKGQDMPGPGFYEPMVLSKTSFLYNPAKMWIPA</sequence>
<dbReference type="GO" id="GO:0044727">
    <property type="term" value="P:epigenetic programing of male pronucleus"/>
    <property type="evidence" value="ECO:0007669"/>
    <property type="project" value="TreeGrafter"/>
</dbReference>
<organism evidence="5 6">
    <name type="scientific">Sinocyclocheilus anshuiensis</name>
    <dbReference type="NCBI Taxonomy" id="1608454"/>
    <lineage>
        <taxon>Eukaryota</taxon>
        <taxon>Metazoa</taxon>
        <taxon>Chordata</taxon>
        <taxon>Craniata</taxon>
        <taxon>Vertebrata</taxon>
        <taxon>Euteleostomi</taxon>
        <taxon>Actinopterygii</taxon>
        <taxon>Neopterygii</taxon>
        <taxon>Teleostei</taxon>
        <taxon>Ostariophysi</taxon>
        <taxon>Cypriniformes</taxon>
        <taxon>Cyprinidae</taxon>
        <taxon>Cyprininae</taxon>
        <taxon>Sinocyclocheilus</taxon>
    </lineage>
</organism>
<dbReference type="PANTHER" id="PTHR35678:SF1">
    <property type="entry name" value="PROTEIN STPG4"/>
    <property type="match status" value="1"/>
</dbReference>
<evidence type="ECO:0000256" key="4">
    <source>
        <dbReference type="ARBA" id="ARBA00023242"/>
    </source>
</evidence>
<proteinExistence type="predicted"/>
<dbReference type="GO" id="GO:0042585">
    <property type="term" value="C:germinal vesicle"/>
    <property type="evidence" value="ECO:0007669"/>
    <property type="project" value="TreeGrafter"/>
</dbReference>
<dbReference type="AlphaFoldDB" id="A0A671M9Y5"/>
<evidence type="ECO:0000256" key="2">
    <source>
        <dbReference type="ARBA" id="ARBA00004496"/>
    </source>
</evidence>
<dbReference type="GO" id="GO:0005737">
    <property type="term" value="C:cytoplasm"/>
    <property type="evidence" value="ECO:0007669"/>
    <property type="project" value="UniProtKB-SubCell"/>
</dbReference>
<name>A0A671M9Y5_9TELE</name>
<dbReference type="GO" id="GO:0001940">
    <property type="term" value="C:male pronucleus"/>
    <property type="evidence" value="ECO:0007669"/>
    <property type="project" value="TreeGrafter"/>
</dbReference>
<evidence type="ECO:0000256" key="1">
    <source>
        <dbReference type="ARBA" id="ARBA00004123"/>
    </source>
</evidence>
<dbReference type="GO" id="GO:0001939">
    <property type="term" value="C:female pronucleus"/>
    <property type="evidence" value="ECO:0007669"/>
    <property type="project" value="TreeGrafter"/>
</dbReference>
<protein>
    <submittedName>
        <fullName evidence="5">O(6)-methylguanine-induced apoptosis 2-like</fullName>
    </submittedName>
</protein>
<evidence type="ECO:0000256" key="3">
    <source>
        <dbReference type="ARBA" id="ARBA00022490"/>
    </source>
</evidence>